<evidence type="ECO:0000259" key="1">
    <source>
        <dbReference type="SMART" id="SM00829"/>
    </source>
</evidence>
<dbReference type="InterPro" id="IPR051397">
    <property type="entry name" value="Zn-ADH-like_protein"/>
</dbReference>
<dbReference type="Pfam" id="PF00107">
    <property type="entry name" value="ADH_zinc_N"/>
    <property type="match status" value="1"/>
</dbReference>
<dbReference type="SUPFAM" id="SSF50129">
    <property type="entry name" value="GroES-like"/>
    <property type="match status" value="1"/>
</dbReference>
<dbReference type="InterPro" id="IPR011032">
    <property type="entry name" value="GroES-like_sf"/>
</dbReference>
<dbReference type="InterPro" id="IPR013149">
    <property type="entry name" value="ADH-like_C"/>
</dbReference>
<gene>
    <name evidence="2" type="ORF">E4T88_12345</name>
</gene>
<dbReference type="InterPro" id="IPR013154">
    <property type="entry name" value="ADH-like_N"/>
</dbReference>
<dbReference type="GO" id="GO:0043958">
    <property type="term" value="F:acryloyl-CoA reductase (NADH) activity"/>
    <property type="evidence" value="ECO:0007669"/>
    <property type="project" value="UniProtKB-EC"/>
</dbReference>
<dbReference type="InterPro" id="IPR014188">
    <property type="entry name" value="Acrylyl-CoA_reductase_AcuI"/>
</dbReference>
<dbReference type="SMART" id="SM00829">
    <property type="entry name" value="PKS_ER"/>
    <property type="match status" value="1"/>
</dbReference>
<evidence type="ECO:0000313" key="3">
    <source>
        <dbReference type="Proteomes" id="UP000298285"/>
    </source>
</evidence>
<dbReference type="Proteomes" id="UP000298285">
    <property type="component" value="Unassembled WGS sequence"/>
</dbReference>
<dbReference type="InterPro" id="IPR036291">
    <property type="entry name" value="NAD(P)-bd_dom_sf"/>
</dbReference>
<organism evidence="2 3">
    <name type="scientific">Dysgonomonas mossii</name>
    <dbReference type="NCBI Taxonomy" id="163665"/>
    <lineage>
        <taxon>Bacteria</taxon>
        <taxon>Pseudomonadati</taxon>
        <taxon>Bacteroidota</taxon>
        <taxon>Bacteroidia</taxon>
        <taxon>Bacteroidales</taxon>
        <taxon>Dysgonomonadaceae</taxon>
        <taxon>Dysgonomonas</taxon>
    </lineage>
</organism>
<reference evidence="2 3" key="1">
    <citation type="submission" date="2019-03" db="EMBL/GenBank/DDBJ databases">
        <title>Diversity of the mouse oral microbiome.</title>
        <authorList>
            <person name="Joseph S."/>
            <person name="Aduse-Opoku J."/>
            <person name="Curtis M."/>
            <person name="Wade W."/>
            <person name="Hashim A."/>
        </authorList>
    </citation>
    <scope>NUCLEOTIDE SEQUENCE [LARGE SCALE GENOMIC DNA]</scope>
    <source>
        <strain evidence="2 3">P11</strain>
    </source>
</reference>
<feature type="domain" description="Enoyl reductase (ER)" evidence="1">
    <location>
        <begin position="15"/>
        <end position="328"/>
    </location>
</feature>
<accession>A0A4Y9IK37</accession>
<dbReference type="Gene3D" id="3.90.180.10">
    <property type="entry name" value="Medium-chain alcohol dehydrogenases, catalytic domain"/>
    <property type="match status" value="1"/>
</dbReference>
<dbReference type="AlphaFoldDB" id="A0A4Y9IK37"/>
<dbReference type="Pfam" id="PF08240">
    <property type="entry name" value="ADH_N"/>
    <property type="match status" value="1"/>
</dbReference>
<dbReference type="GO" id="GO:0043957">
    <property type="term" value="F:acryloyl-CoA reductase (NADPH) activity"/>
    <property type="evidence" value="ECO:0007669"/>
    <property type="project" value="TreeGrafter"/>
</dbReference>
<dbReference type="PANTHER" id="PTHR43677">
    <property type="entry name" value="SHORT-CHAIN DEHYDROGENASE/REDUCTASE"/>
    <property type="match status" value="1"/>
</dbReference>
<dbReference type="EMBL" id="SPPK01000004">
    <property type="protein sequence ID" value="TFU88662.1"/>
    <property type="molecule type" value="Genomic_DNA"/>
</dbReference>
<keyword evidence="2" id="KW-0560">Oxidoreductase</keyword>
<protein>
    <submittedName>
        <fullName evidence="2">Acryloyl-CoA reductase</fullName>
        <ecNumber evidence="2">1.3.1.95</ecNumber>
    </submittedName>
</protein>
<dbReference type="CDD" id="cd05280">
    <property type="entry name" value="MDR_yhdh_yhfp"/>
    <property type="match status" value="1"/>
</dbReference>
<dbReference type="Gene3D" id="3.40.50.720">
    <property type="entry name" value="NAD(P)-binding Rossmann-like Domain"/>
    <property type="match status" value="1"/>
</dbReference>
<comment type="caution">
    <text evidence="2">The sequence shown here is derived from an EMBL/GenBank/DDBJ whole genome shotgun (WGS) entry which is preliminary data.</text>
</comment>
<sequence>MKMDYKALLVTENNGAYDKKIVTLNTNDLPKNDLLVKVKYSSINYKDALSSSGNKGVTKHYPHVPGIDAVGTVIESASDKFALGSDVLITGYDLGMNTWGGFGEYISIPQSWAILLPKELSAKESMSFGTAGLTAALSVNYLTENGILPDNGKIVVSGATGGVGSIAVSILAKLGYDVTAISGKDEHLFLTQTLGAKEVISRNEFIESYNKKTLAKPLFAGSIDTVGGEILSGMLKASQYEGVVTCCGMVASAELNTSIFPFILRGVRLIGVDSVEISISKKEEIWKKLAKEWKPSNLEKIVKEISLHDLPETLDNVLDGKAKGRFILKHED</sequence>
<dbReference type="SUPFAM" id="SSF51735">
    <property type="entry name" value="NAD(P)-binding Rossmann-fold domains"/>
    <property type="match status" value="1"/>
</dbReference>
<dbReference type="NCBIfam" id="TIGR02823">
    <property type="entry name" value="oxido_YhdH"/>
    <property type="match status" value="1"/>
</dbReference>
<proteinExistence type="predicted"/>
<name>A0A4Y9IK37_9BACT</name>
<dbReference type="EC" id="1.3.1.95" evidence="2"/>
<evidence type="ECO:0000313" key="2">
    <source>
        <dbReference type="EMBL" id="TFU88662.1"/>
    </source>
</evidence>
<dbReference type="OrthoDB" id="9805663at2"/>
<dbReference type="RefSeq" id="WP_135105867.1">
    <property type="nucleotide sequence ID" value="NZ_JADGKW010000004.1"/>
</dbReference>
<dbReference type="InterPro" id="IPR020843">
    <property type="entry name" value="ER"/>
</dbReference>
<dbReference type="PANTHER" id="PTHR43677:SF1">
    <property type="entry name" value="ACRYLYL-COA REDUCTASE ACUI-RELATED"/>
    <property type="match status" value="1"/>
</dbReference>